<proteinExistence type="predicted"/>
<dbReference type="InterPro" id="IPR012677">
    <property type="entry name" value="Nucleotide-bd_a/b_plait_sf"/>
</dbReference>
<evidence type="ECO:0000313" key="4">
    <source>
        <dbReference type="Proteomes" id="UP000076004"/>
    </source>
</evidence>
<dbReference type="Proteomes" id="UP000076004">
    <property type="component" value="Chromosome 3"/>
</dbReference>
<dbReference type="GO" id="GO:0003723">
    <property type="term" value="F:RNA binding"/>
    <property type="evidence" value="ECO:0007669"/>
    <property type="project" value="InterPro"/>
</dbReference>
<evidence type="ECO:0000256" key="1">
    <source>
        <dbReference type="SAM" id="MobiDB-lite"/>
    </source>
</evidence>
<dbReference type="EMBL" id="LVLB01000004">
    <property type="protein sequence ID" value="KYO03147.1"/>
    <property type="molecule type" value="Genomic_DNA"/>
</dbReference>
<evidence type="ECO:0000259" key="2">
    <source>
        <dbReference type="SMART" id="SM00322"/>
    </source>
</evidence>
<feature type="region of interest" description="Disordered" evidence="1">
    <location>
        <begin position="396"/>
        <end position="436"/>
    </location>
</feature>
<dbReference type="SUPFAM" id="SSF54791">
    <property type="entry name" value="Eukaryotic type KH-domain (KH-domain type I)"/>
    <property type="match status" value="1"/>
</dbReference>
<feature type="compositionally biased region" description="Low complexity" evidence="1">
    <location>
        <begin position="413"/>
        <end position="436"/>
    </location>
</feature>
<dbReference type="InterPro" id="IPR055256">
    <property type="entry name" value="KH_1_KHDC4/BBP-like"/>
</dbReference>
<feature type="compositionally biased region" description="Low complexity" evidence="1">
    <location>
        <begin position="210"/>
        <end position="244"/>
    </location>
</feature>
<accession>A0A151LVE8</accession>
<feature type="region of interest" description="Disordered" evidence="1">
    <location>
        <begin position="159"/>
        <end position="249"/>
    </location>
</feature>
<dbReference type="KEGG" id="pgab:PGSY75_0302800"/>
<dbReference type="GeneID" id="29774503"/>
<protein>
    <recommendedName>
        <fullName evidence="2">K Homology domain-containing protein</fullName>
    </recommendedName>
</protein>
<dbReference type="VEuPathDB" id="PlasmoDB:PGABG01_0302100"/>
<dbReference type="VEuPathDB" id="PlasmoDB:PGSY75_0302800"/>
<evidence type="ECO:0000313" key="3">
    <source>
        <dbReference type="EMBL" id="KYO03147.1"/>
    </source>
</evidence>
<dbReference type="Gene3D" id="3.30.1370.10">
    <property type="entry name" value="K Homology domain, type 1"/>
    <property type="match status" value="1"/>
</dbReference>
<dbReference type="SMART" id="SM00322">
    <property type="entry name" value="KH"/>
    <property type="match status" value="1"/>
</dbReference>
<dbReference type="Gene3D" id="3.30.70.330">
    <property type="match status" value="1"/>
</dbReference>
<feature type="compositionally biased region" description="Low complexity" evidence="1">
    <location>
        <begin position="176"/>
        <end position="200"/>
    </location>
</feature>
<reference evidence="3 4" key="1">
    <citation type="journal article" date="2016" name="Nat. Commun.">
        <title>Genomes of cryptic chimpanzee Plasmodium species reveal key evolutionary events leading to human malaria.</title>
        <authorList>
            <person name="Sundararaman S.A."/>
            <person name="Plenderleith L.J."/>
            <person name="Liu W."/>
            <person name="Loy D.E."/>
            <person name="Learn G.H."/>
            <person name="Li Y."/>
            <person name="Shaw K.S."/>
            <person name="Ayouba A."/>
            <person name="Peeters M."/>
            <person name="Speede S."/>
            <person name="Shaw G.M."/>
            <person name="Bushman F.D."/>
            <person name="Brisson D."/>
            <person name="Rayner J.C."/>
            <person name="Sharp P.M."/>
            <person name="Hahn B.H."/>
        </authorList>
    </citation>
    <scope>NUCLEOTIDE SEQUENCE [LARGE SCALE GENOMIC DNA]</scope>
    <source>
        <strain evidence="3 4">SY75</strain>
    </source>
</reference>
<comment type="caution">
    <text evidence="3">The sequence shown here is derived from an EMBL/GenBank/DDBJ whole genome shotgun (WGS) entry which is preliminary data.</text>
</comment>
<name>A0A151LVE8_9APIC</name>
<dbReference type="SUPFAM" id="SSF54928">
    <property type="entry name" value="RNA-binding domain, RBD"/>
    <property type="match status" value="1"/>
</dbReference>
<dbReference type="InterPro" id="IPR036612">
    <property type="entry name" value="KH_dom_type_1_sf"/>
</dbReference>
<dbReference type="RefSeq" id="XP_018643469.1">
    <property type="nucleotide sequence ID" value="XM_018783886.1"/>
</dbReference>
<dbReference type="AlphaFoldDB" id="A0A151LVE8"/>
<organism evidence="3 4">
    <name type="scientific">Plasmodium gaboni</name>
    <dbReference type="NCBI Taxonomy" id="647221"/>
    <lineage>
        <taxon>Eukaryota</taxon>
        <taxon>Sar</taxon>
        <taxon>Alveolata</taxon>
        <taxon>Apicomplexa</taxon>
        <taxon>Aconoidasida</taxon>
        <taxon>Haemosporida</taxon>
        <taxon>Plasmodiidae</taxon>
        <taxon>Plasmodium</taxon>
        <taxon>Plasmodium (Laverania)</taxon>
    </lineage>
</organism>
<feature type="compositionally biased region" description="Low complexity" evidence="1">
    <location>
        <begin position="159"/>
        <end position="168"/>
    </location>
</feature>
<sequence length="436" mass="50154">MSIRNRDKNYMSHVNSGKHNMNKISNNNSNISNNNYSLGLYIDNPQKAFQFDENDLIELFSYYKGAQDIRIIPDKAAAQITFNDKNMIQQVKKDINGLTINDIGTIRCIILNEGKVIEQFLPFSANDPNVTSENDNSVSNNENTVNMLKKLSSLINTNNNNNINSNSGNKKRDNINNRINNINNINNNNNNNNNNNINSNSGNKKRDNMSNRINNINNINNNNNNSINSINSNNNFSQLSNNKNEQNDNSFANKRLSRIELIDIFGFPNEFDVMNKILGKNNSNINYINEQTNNMVNIEIKGKPINEAPVVERMHLSITSDNLNAYKKAIDLIMKLLNSLFQEFVDFCLDNNFVLPENLSFKRHEYMYNSDGSTKYLGFKENNYGEKEIYKNDFSYNKKNKNMSKNDNDKRNNNNNNSYNMNINGSYGNNQNVKKW</sequence>
<dbReference type="InterPro" id="IPR035979">
    <property type="entry name" value="RBD_domain_sf"/>
</dbReference>
<dbReference type="InterPro" id="IPR004087">
    <property type="entry name" value="KH_dom"/>
</dbReference>
<gene>
    <name evidence="3" type="ORF">PGSY75_0302800</name>
</gene>
<feature type="domain" description="K Homology" evidence="2">
    <location>
        <begin position="259"/>
        <end position="338"/>
    </location>
</feature>
<dbReference type="Pfam" id="PF22675">
    <property type="entry name" value="KH-I_KHDC4-BBP"/>
    <property type="match status" value="1"/>
</dbReference>